<dbReference type="PANTHER" id="PTHR45947:SF3">
    <property type="entry name" value="SULFOQUINOVOSYL TRANSFERASE SQD2"/>
    <property type="match status" value="1"/>
</dbReference>
<dbReference type="SUPFAM" id="SSF53756">
    <property type="entry name" value="UDP-Glycosyltransferase/glycogen phosphorylase"/>
    <property type="match status" value="1"/>
</dbReference>
<protein>
    <submittedName>
        <fullName evidence="1">Glycosyltransferase involved in cell wall biosynthesis</fullName>
    </submittedName>
</protein>
<dbReference type="AlphaFoldDB" id="A0A7Y9UQX5"/>
<dbReference type="GO" id="GO:0016757">
    <property type="term" value="F:glycosyltransferase activity"/>
    <property type="evidence" value="ECO:0007669"/>
    <property type="project" value="TreeGrafter"/>
</dbReference>
<keyword evidence="2" id="KW-1185">Reference proteome</keyword>
<dbReference type="PANTHER" id="PTHR45947">
    <property type="entry name" value="SULFOQUINOVOSYL TRANSFERASE SQD2"/>
    <property type="match status" value="1"/>
</dbReference>
<accession>A0A7Y9UQX5</accession>
<evidence type="ECO:0000313" key="2">
    <source>
        <dbReference type="Proteomes" id="UP000540656"/>
    </source>
</evidence>
<proteinExistence type="predicted"/>
<dbReference type="Proteomes" id="UP000540656">
    <property type="component" value="Unassembled WGS sequence"/>
</dbReference>
<sequence length="346" mass="38121">MTGLTAYQDVCFRELAALGDDVLLVHPPTMPFADFDKTKFSREVTRIVWSPEMPSAAELVPQIEAFNPDVVIMWSWDGAGYRAVMKHFRGRALRVMFSSNFWHGTAKQYAGLVARHAYVTPLFDAVWVPGERSEEFARRIGFRGRQVIRGANSADVSLFSRGPRSGSELASRARFLFTGRLIWHKAPTLLAEAYAEYRSAVSSPWDLDIVGGGPLAADFAGIEGVRLEGFMQPEALAERMQEVSCLILPSHIEWYGVVVHEAAVAGLPVICSDGVGAVPHLLQDGFNGWTVEAGSRSELVTAMVRMSSASPARLESMSRGSQALGSRLTPEIWAVNLHEELERRLA</sequence>
<comment type="caution">
    <text evidence="1">The sequence shown here is derived from an EMBL/GenBank/DDBJ whole genome shotgun (WGS) entry which is preliminary data.</text>
</comment>
<dbReference type="Gene3D" id="3.40.50.2000">
    <property type="entry name" value="Glycogen Phosphorylase B"/>
    <property type="match status" value="2"/>
</dbReference>
<dbReference type="Pfam" id="PF13692">
    <property type="entry name" value="Glyco_trans_1_4"/>
    <property type="match status" value="1"/>
</dbReference>
<evidence type="ECO:0000313" key="1">
    <source>
        <dbReference type="EMBL" id="NYG59742.1"/>
    </source>
</evidence>
<dbReference type="RefSeq" id="WP_179502758.1">
    <property type="nucleotide sequence ID" value="NZ_JACCAA010000001.1"/>
</dbReference>
<organism evidence="1 2">
    <name type="scientific">Nocardioides daedukensis</name>
    <dbReference type="NCBI Taxonomy" id="634462"/>
    <lineage>
        <taxon>Bacteria</taxon>
        <taxon>Bacillati</taxon>
        <taxon>Actinomycetota</taxon>
        <taxon>Actinomycetes</taxon>
        <taxon>Propionibacteriales</taxon>
        <taxon>Nocardioidaceae</taxon>
        <taxon>Nocardioides</taxon>
    </lineage>
</organism>
<gene>
    <name evidence="1" type="ORF">BJ980_002665</name>
</gene>
<dbReference type="CDD" id="cd03801">
    <property type="entry name" value="GT4_PimA-like"/>
    <property type="match status" value="1"/>
</dbReference>
<name>A0A7Y9UQX5_9ACTN</name>
<reference evidence="1 2" key="1">
    <citation type="submission" date="2020-07" db="EMBL/GenBank/DDBJ databases">
        <title>Sequencing the genomes of 1000 actinobacteria strains.</title>
        <authorList>
            <person name="Klenk H.-P."/>
        </authorList>
    </citation>
    <scope>NUCLEOTIDE SEQUENCE [LARGE SCALE GENOMIC DNA]</scope>
    <source>
        <strain evidence="1 2">DSM 23819</strain>
    </source>
</reference>
<keyword evidence="1" id="KW-0808">Transferase</keyword>
<dbReference type="InterPro" id="IPR050194">
    <property type="entry name" value="Glycosyltransferase_grp1"/>
</dbReference>
<dbReference type="EMBL" id="JACCAA010000001">
    <property type="protein sequence ID" value="NYG59742.1"/>
    <property type="molecule type" value="Genomic_DNA"/>
</dbReference>